<dbReference type="RefSeq" id="XP_005819470.1">
    <property type="nucleotide sequence ID" value="XM_005819413.1"/>
</dbReference>
<keyword evidence="3" id="KW-1185">Reference proteome</keyword>
<dbReference type="Proteomes" id="UP000011087">
    <property type="component" value="Unassembled WGS sequence"/>
</dbReference>
<proteinExistence type="predicted"/>
<dbReference type="EnsemblProtists" id="EKX32490">
    <property type="protein sequence ID" value="EKX32490"/>
    <property type="gene ID" value="GUITHDRAFT_148603"/>
</dbReference>
<dbReference type="EMBL" id="JH993187">
    <property type="protein sequence ID" value="EKX32490.1"/>
    <property type="molecule type" value="Genomic_DNA"/>
</dbReference>
<reference evidence="3" key="2">
    <citation type="submission" date="2012-11" db="EMBL/GenBank/DDBJ databases">
        <authorList>
            <person name="Kuo A."/>
            <person name="Curtis B.A."/>
            <person name="Tanifuji G."/>
            <person name="Burki F."/>
            <person name="Gruber A."/>
            <person name="Irimia M."/>
            <person name="Maruyama S."/>
            <person name="Arias M.C."/>
            <person name="Ball S.G."/>
            <person name="Gile G.H."/>
            <person name="Hirakawa Y."/>
            <person name="Hopkins J.F."/>
            <person name="Rensing S.A."/>
            <person name="Schmutz J."/>
            <person name="Symeonidi A."/>
            <person name="Elias M."/>
            <person name="Eveleigh R.J."/>
            <person name="Herman E.K."/>
            <person name="Klute M.J."/>
            <person name="Nakayama T."/>
            <person name="Obornik M."/>
            <person name="Reyes-Prieto A."/>
            <person name="Armbrust E.V."/>
            <person name="Aves S.J."/>
            <person name="Beiko R.G."/>
            <person name="Coutinho P."/>
            <person name="Dacks J.B."/>
            <person name="Durnford D.G."/>
            <person name="Fast N.M."/>
            <person name="Green B.R."/>
            <person name="Grisdale C."/>
            <person name="Hempe F."/>
            <person name="Henrissat B."/>
            <person name="Hoppner M.P."/>
            <person name="Ishida K.-I."/>
            <person name="Kim E."/>
            <person name="Koreny L."/>
            <person name="Kroth P.G."/>
            <person name="Liu Y."/>
            <person name="Malik S.-B."/>
            <person name="Maier U.G."/>
            <person name="McRose D."/>
            <person name="Mock T."/>
            <person name="Neilson J.A."/>
            <person name="Onodera N.T."/>
            <person name="Poole A.M."/>
            <person name="Pritham E.J."/>
            <person name="Richards T.A."/>
            <person name="Rocap G."/>
            <person name="Roy S.W."/>
            <person name="Sarai C."/>
            <person name="Schaack S."/>
            <person name="Shirato S."/>
            <person name="Slamovits C.H."/>
            <person name="Spencer D.F."/>
            <person name="Suzuki S."/>
            <person name="Worden A.Z."/>
            <person name="Zauner S."/>
            <person name="Barry K."/>
            <person name="Bell C."/>
            <person name="Bharti A.K."/>
            <person name="Crow J.A."/>
            <person name="Grimwood J."/>
            <person name="Kramer R."/>
            <person name="Lindquist E."/>
            <person name="Lucas S."/>
            <person name="Salamov A."/>
            <person name="McFadden G.I."/>
            <person name="Lane C.E."/>
            <person name="Keeling P.J."/>
            <person name="Gray M.W."/>
            <person name="Grigoriev I.V."/>
            <person name="Archibald J.M."/>
        </authorList>
    </citation>
    <scope>NUCLEOTIDE SEQUENCE</scope>
    <source>
        <strain evidence="3">CCMP2712</strain>
    </source>
</reference>
<reference evidence="2" key="3">
    <citation type="submission" date="2016-03" db="UniProtKB">
        <authorList>
            <consortium name="EnsemblProtists"/>
        </authorList>
    </citation>
    <scope>IDENTIFICATION</scope>
</reference>
<evidence type="ECO:0000313" key="1">
    <source>
        <dbReference type="EMBL" id="EKX32490.1"/>
    </source>
</evidence>
<accession>L1I9F8</accession>
<dbReference type="HOGENOM" id="CLU_1381290_0_0_1"/>
<protein>
    <recommendedName>
        <fullName evidence="4">LysM domain-containing protein</fullName>
    </recommendedName>
</protein>
<sequence length="198" mass="22309">MSERPSAPFLDKGGTIVAARVSDIAGGGLQPYPPGGEYLAKADETPTKIAKMFGVDPFRLVKLNQGRYPDLISTSKLRSNTLITLPQKDWRWMLTRVLSKSKNEKKKKVYTVQDIEPDAHAPDHFTIFESVESKRIQSYLRTIPNSTTHMSQVIESLHRDITSDACKRSGEVVCALYPVVSEQVEAWDNSHWLTVFYP</sequence>
<dbReference type="GeneID" id="17289207"/>
<dbReference type="PaxDb" id="55529-EKX32490"/>
<dbReference type="AlphaFoldDB" id="L1I9F8"/>
<evidence type="ECO:0000313" key="3">
    <source>
        <dbReference type="Proteomes" id="UP000011087"/>
    </source>
</evidence>
<reference evidence="1 3" key="1">
    <citation type="journal article" date="2012" name="Nature">
        <title>Algal genomes reveal evolutionary mosaicism and the fate of nucleomorphs.</title>
        <authorList>
            <consortium name="DOE Joint Genome Institute"/>
            <person name="Curtis B.A."/>
            <person name="Tanifuji G."/>
            <person name="Burki F."/>
            <person name="Gruber A."/>
            <person name="Irimia M."/>
            <person name="Maruyama S."/>
            <person name="Arias M.C."/>
            <person name="Ball S.G."/>
            <person name="Gile G.H."/>
            <person name="Hirakawa Y."/>
            <person name="Hopkins J.F."/>
            <person name="Kuo A."/>
            <person name="Rensing S.A."/>
            <person name="Schmutz J."/>
            <person name="Symeonidi A."/>
            <person name="Elias M."/>
            <person name="Eveleigh R.J."/>
            <person name="Herman E.K."/>
            <person name="Klute M.J."/>
            <person name="Nakayama T."/>
            <person name="Obornik M."/>
            <person name="Reyes-Prieto A."/>
            <person name="Armbrust E.V."/>
            <person name="Aves S.J."/>
            <person name="Beiko R.G."/>
            <person name="Coutinho P."/>
            <person name="Dacks J.B."/>
            <person name="Durnford D.G."/>
            <person name="Fast N.M."/>
            <person name="Green B.R."/>
            <person name="Grisdale C.J."/>
            <person name="Hempel F."/>
            <person name="Henrissat B."/>
            <person name="Hoppner M.P."/>
            <person name="Ishida K."/>
            <person name="Kim E."/>
            <person name="Koreny L."/>
            <person name="Kroth P.G."/>
            <person name="Liu Y."/>
            <person name="Malik S.B."/>
            <person name="Maier U.G."/>
            <person name="McRose D."/>
            <person name="Mock T."/>
            <person name="Neilson J.A."/>
            <person name="Onodera N.T."/>
            <person name="Poole A.M."/>
            <person name="Pritham E.J."/>
            <person name="Richards T.A."/>
            <person name="Rocap G."/>
            <person name="Roy S.W."/>
            <person name="Sarai C."/>
            <person name="Schaack S."/>
            <person name="Shirato S."/>
            <person name="Slamovits C.H."/>
            <person name="Spencer D.F."/>
            <person name="Suzuki S."/>
            <person name="Worden A.Z."/>
            <person name="Zauner S."/>
            <person name="Barry K."/>
            <person name="Bell C."/>
            <person name="Bharti A.K."/>
            <person name="Crow J.A."/>
            <person name="Grimwood J."/>
            <person name="Kramer R."/>
            <person name="Lindquist E."/>
            <person name="Lucas S."/>
            <person name="Salamov A."/>
            <person name="McFadden G.I."/>
            <person name="Lane C.E."/>
            <person name="Keeling P.J."/>
            <person name="Gray M.W."/>
            <person name="Grigoriev I.V."/>
            <person name="Archibald J.M."/>
        </authorList>
    </citation>
    <scope>NUCLEOTIDE SEQUENCE</scope>
    <source>
        <strain evidence="1 3">CCMP2712</strain>
    </source>
</reference>
<name>L1I9F8_GUITC</name>
<evidence type="ECO:0000313" key="2">
    <source>
        <dbReference type="EnsemblProtists" id="EKX32490"/>
    </source>
</evidence>
<gene>
    <name evidence="1" type="ORF">GUITHDRAFT_148603</name>
</gene>
<dbReference type="KEGG" id="gtt:GUITHDRAFT_148603"/>
<organism evidence="1">
    <name type="scientific">Guillardia theta (strain CCMP2712)</name>
    <name type="common">Cryptophyte</name>
    <dbReference type="NCBI Taxonomy" id="905079"/>
    <lineage>
        <taxon>Eukaryota</taxon>
        <taxon>Cryptophyceae</taxon>
        <taxon>Pyrenomonadales</taxon>
        <taxon>Geminigeraceae</taxon>
        <taxon>Guillardia</taxon>
    </lineage>
</organism>
<feature type="non-terminal residue" evidence="1">
    <location>
        <position position="198"/>
    </location>
</feature>
<evidence type="ECO:0008006" key="4">
    <source>
        <dbReference type="Google" id="ProtNLM"/>
    </source>
</evidence>